<sequence>MRNGIVRESRLTLPYRIGLRNPRMFETKGDSVESRGLNFSITKESLFAVNTVILCSQRDCVFGVKVKNCIKK</sequence>
<dbReference type="HOGENOM" id="CLU_2715044_0_0_0"/>
<evidence type="ECO:0000313" key="1">
    <source>
        <dbReference type="EMBL" id="BAE81405.1"/>
    </source>
</evidence>
<reference evidence="1 2" key="1">
    <citation type="journal article" date="2006" name="DNA Res.">
        <title>Genome sequence of the cat pathogen, Chlamydophila felis.</title>
        <authorList>
            <person name="Azuma Y."/>
            <person name="Hirakawa H."/>
            <person name="Yamashita A."/>
            <person name="Cai Y."/>
            <person name="Rahman M.A."/>
            <person name="Suzuki H."/>
            <person name="Mitaku S."/>
            <person name="Toh H."/>
            <person name="Goto S."/>
            <person name="Murakami T."/>
            <person name="Sugi K."/>
            <person name="Hayashi H."/>
            <person name="Fukushi H."/>
            <person name="Hattori M."/>
            <person name="Kuhara S."/>
            <person name="Shirai M."/>
        </authorList>
    </citation>
    <scope>NUCLEOTIDE SEQUENCE [LARGE SCALE GENOMIC DNA]</scope>
    <source>
        <strain evidence="1 2">Fe/C-56</strain>
    </source>
</reference>
<dbReference type="STRING" id="264202.gene:10544460"/>
<dbReference type="KEGG" id="cfe:BAE81405.1"/>
<dbReference type="AlphaFoldDB" id="Q253Y3"/>
<dbReference type="Proteomes" id="UP000001260">
    <property type="component" value="Chromosome"/>
</dbReference>
<organism evidence="1 2">
    <name type="scientific">Chlamydia felis (strain Fe/C-56)</name>
    <name type="common">Chlamydophila felis</name>
    <dbReference type="NCBI Taxonomy" id="264202"/>
    <lineage>
        <taxon>Bacteria</taxon>
        <taxon>Pseudomonadati</taxon>
        <taxon>Chlamydiota</taxon>
        <taxon>Chlamydiia</taxon>
        <taxon>Chlamydiales</taxon>
        <taxon>Chlamydiaceae</taxon>
        <taxon>Chlamydia/Chlamydophila group</taxon>
        <taxon>Chlamydia</taxon>
    </lineage>
</organism>
<name>Q253Y3_CHLFF</name>
<dbReference type="EMBL" id="AP006861">
    <property type="protein sequence ID" value="BAE81405.1"/>
    <property type="molecule type" value="Genomic_DNA"/>
</dbReference>
<protein>
    <submittedName>
        <fullName evidence="1">Uncharacterized protein</fullName>
    </submittedName>
</protein>
<gene>
    <name evidence="1" type="ordered locus">CF0633</name>
</gene>
<keyword evidence="2" id="KW-1185">Reference proteome</keyword>
<proteinExistence type="predicted"/>
<evidence type="ECO:0000313" key="2">
    <source>
        <dbReference type="Proteomes" id="UP000001260"/>
    </source>
</evidence>
<accession>Q253Y3</accession>